<dbReference type="PROSITE" id="PS51459">
    <property type="entry name" value="FIDO"/>
    <property type="match status" value="1"/>
</dbReference>
<dbReference type="AlphaFoldDB" id="B0ZB99"/>
<keyword evidence="3" id="KW-0547">Nucleotide-binding</keyword>
<keyword evidence="4" id="KW-0067">ATP-binding</keyword>
<keyword evidence="10" id="KW-0614">Plasmid</keyword>
<evidence type="ECO:0000256" key="1">
    <source>
        <dbReference type="ARBA" id="ARBA00022679"/>
    </source>
</evidence>
<dbReference type="SUPFAM" id="SSF140931">
    <property type="entry name" value="Fic-like"/>
    <property type="match status" value="1"/>
</dbReference>
<dbReference type="GO" id="GO:0051302">
    <property type="term" value="P:regulation of cell division"/>
    <property type="evidence" value="ECO:0007669"/>
    <property type="project" value="TreeGrafter"/>
</dbReference>
<evidence type="ECO:0000256" key="3">
    <source>
        <dbReference type="ARBA" id="ARBA00022741"/>
    </source>
</evidence>
<evidence type="ECO:0000256" key="6">
    <source>
        <dbReference type="ARBA" id="ARBA00047939"/>
    </source>
</evidence>
<evidence type="ECO:0000256" key="4">
    <source>
        <dbReference type="ARBA" id="ARBA00022840"/>
    </source>
</evidence>
<proteinExistence type="predicted"/>
<dbReference type="InterPro" id="IPR003812">
    <property type="entry name" value="Fido"/>
</dbReference>
<accession>B0ZB99</accession>
<dbReference type="Pfam" id="PF02661">
    <property type="entry name" value="Fic"/>
    <property type="match status" value="1"/>
</dbReference>
<keyword evidence="2" id="KW-0548">Nucleotidyltransferase</keyword>
<feature type="domain" description="Fido" evidence="9">
    <location>
        <begin position="40"/>
        <end position="209"/>
    </location>
</feature>
<feature type="region of interest" description="Disordered" evidence="8">
    <location>
        <begin position="285"/>
        <end position="333"/>
    </location>
</feature>
<evidence type="ECO:0000256" key="8">
    <source>
        <dbReference type="SAM" id="MobiDB-lite"/>
    </source>
</evidence>
<evidence type="ECO:0000256" key="5">
    <source>
        <dbReference type="ARBA" id="ARBA00034531"/>
    </source>
</evidence>
<evidence type="ECO:0000259" key="9">
    <source>
        <dbReference type="PROSITE" id="PS51459"/>
    </source>
</evidence>
<dbReference type="GO" id="GO:0005524">
    <property type="term" value="F:ATP binding"/>
    <property type="evidence" value="ECO:0007669"/>
    <property type="project" value="UniProtKB-KW"/>
</dbReference>
<dbReference type="InterPro" id="IPR036597">
    <property type="entry name" value="Fido-like_dom_sf"/>
</dbReference>
<feature type="compositionally biased region" description="Basic and acidic residues" evidence="8">
    <location>
        <begin position="298"/>
        <end position="315"/>
    </location>
</feature>
<dbReference type="EC" id="2.7.7.108" evidence="5"/>
<evidence type="ECO:0000256" key="7">
    <source>
        <dbReference type="ARBA" id="ARBA00048696"/>
    </source>
</evidence>
<comment type="catalytic activity">
    <reaction evidence="6">
        <text>L-threonyl-[protein] + ATP = 3-O-(5'-adenylyl)-L-threonyl-[protein] + diphosphate</text>
        <dbReference type="Rhea" id="RHEA:54292"/>
        <dbReference type="Rhea" id="RHEA-COMP:11060"/>
        <dbReference type="Rhea" id="RHEA-COMP:13847"/>
        <dbReference type="ChEBI" id="CHEBI:30013"/>
        <dbReference type="ChEBI" id="CHEBI:30616"/>
        <dbReference type="ChEBI" id="CHEBI:33019"/>
        <dbReference type="ChEBI" id="CHEBI:138113"/>
        <dbReference type="EC" id="2.7.7.108"/>
    </reaction>
</comment>
<protein>
    <recommendedName>
        <fullName evidence="5">protein adenylyltransferase</fullName>
        <ecNumber evidence="5">2.7.7.108</ecNumber>
    </recommendedName>
</protein>
<evidence type="ECO:0000313" key="10">
    <source>
        <dbReference type="EMBL" id="ABZ01520.1"/>
    </source>
</evidence>
<dbReference type="EMBL" id="EU315244">
    <property type="protein sequence ID" value="ABZ01520.1"/>
    <property type="molecule type" value="Genomic_DNA"/>
</dbReference>
<evidence type="ECO:0000256" key="2">
    <source>
        <dbReference type="ARBA" id="ARBA00022695"/>
    </source>
</evidence>
<organism evidence="10">
    <name type="scientific">Collimonas fungivorans (strain Ter331)</name>
    <dbReference type="NCBI Taxonomy" id="1005048"/>
    <lineage>
        <taxon>Bacteria</taxon>
        <taxon>Pseudomonadati</taxon>
        <taxon>Pseudomonadota</taxon>
        <taxon>Betaproteobacteria</taxon>
        <taxon>Burkholderiales</taxon>
        <taxon>Oxalobacteraceae</taxon>
        <taxon>Collimonas</taxon>
    </lineage>
</organism>
<dbReference type="RefSeq" id="WP_012274969.1">
    <property type="nucleotide sequence ID" value="NC_010332.1"/>
</dbReference>
<dbReference type="Gene3D" id="1.10.3290.10">
    <property type="entry name" value="Fido-like domain"/>
    <property type="match status" value="1"/>
</dbReference>
<geneLocation type="plasmid" evidence="10">
    <name>pTer331</name>
</geneLocation>
<dbReference type="PANTHER" id="PTHR39560">
    <property type="entry name" value="PROTEIN ADENYLYLTRANSFERASE FIC-RELATED"/>
    <property type="match status" value="1"/>
</dbReference>
<sequence>MQNKPTAANALTAEQRQQLEADYTFKRVVELELDPVRGNFDAAHLKEVNRRIFQDLPGAGFDDVTPGEFRKPVADGLDWMKQRGLSTVDGPFYVAYSRMDGAATARLDKALEAANPDELRGLKTPEFTARLAKIYTELDYVHPFSDGNSRTLRTFTKQLAKDAGYEVDWERFGRSDVGRDLLYIARDRSVNELAKPHVQHENTMRKILHTQDRLEGNRALPDLLRDAARPSRAVAFEQMSEREALKEHPELQEAYKTMHTAAAYFASKMPGKPEAQEAGIQSVMSHVQTRLNAGETADFSRGREQEKQQKQEQPERQTLQQQQRPEPGPERER</sequence>
<dbReference type="PANTHER" id="PTHR39560:SF1">
    <property type="entry name" value="PROTEIN ADENYLYLTRANSFERASE FIC-RELATED"/>
    <property type="match status" value="1"/>
</dbReference>
<comment type="catalytic activity">
    <reaction evidence="7">
        <text>L-tyrosyl-[protein] + ATP = O-(5'-adenylyl)-L-tyrosyl-[protein] + diphosphate</text>
        <dbReference type="Rhea" id="RHEA:54288"/>
        <dbReference type="Rhea" id="RHEA-COMP:10136"/>
        <dbReference type="Rhea" id="RHEA-COMP:13846"/>
        <dbReference type="ChEBI" id="CHEBI:30616"/>
        <dbReference type="ChEBI" id="CHEBI:33019"/>
        <dbReference type="ChEBI" id="CHEBI:46858"/>
        <dbReference type="ChEBI" id="CHEBI:83624"/>
        <dbReference type="EC" id="2.7.7.108"/>
    </reaction>
</comment>
<feature type="compositionally biased region" description="Low complexity" evidence="8">
    <location>
        <begin position="316"/>
        <end position="325"/>
    </location>
</feature>
<name>B0ZB99_COLFT</name>
<reference evidence="10" key="1">
    <citation type="journal article" date="2008" name="FEMS Microbiol. Ecol.">
        <title>Comparative genomics of the pIPO2/pSB102 family of environmental plasmids: sequence, evolution, and ecology of pTer331 isolated from Collimonas fungivorans Ter331.</title>
        <authorList>
            <person name="Mela F."/>
            <person name="Fritsche K."/>
            <person name="Boersma H."/>
            <person name="van Elsas J.D."/>
            <person name="Bartels D."/>
            <person name="Meyer F."/>
            <person name="de Boer W."/>
            <person name="van Veen J.A."/>
            <person name="Leveau J.H."/>
        </authorList>
    </citation>
    <scope>NUCLEOTIDE SEQUENCE [LARGE SCALE GENOMIC DNA]</scope>
    <source>
        <strain evidence="10">Ter331</strain>
        <plasmid evidence="10">pTer331</plasmid>
    </source>
</reference>
<dbReference type="GO" id="GO:0070733">
    <property type="term" value="F:AMPylase activity"/>
    <property type="evidence" value="ECO:0007669"/>
    <property type="project" value="UniProtKB-EC"/>
</dbReference>
<keyword evidence="1" id="KW-0808">Transferase</keyword>